<organism evidence="1 2">
    <name type="scientific">Domibacillus mangrovi</name>
    <dbReference type="NCBI Taxonomy" id="1714354"/>
    <lineage>
        <taxon>Bacteria</taxon>
        <taxon>Bacillati</taxon>
        <taxon>Bacillota</taxon>
        <taxon>Bacilli</taxon>
        <taxon>Bacillales</taxon>
        <taxon>Bacillaceae</taxon>
        <taxon>Domibacillus</taxon>
    </lineage>
</organism>
<dbReference type="AlphaFoldDB" id="A0A1Q5NZ98"/>
<dbReference type="Proteomes" id="UP000186524">
    <property type="component" value="Unassembled WGS sequence"/>
</dbReference>
<accession>A0A1Q5NZ98</accession>
<dbReference type="STRING" id="1714354.BLL40_15895"/>
<protein>
    <submittedName>
        <fullName evidence="1">Uncharacterized protein</fullName>
    </submittedName>
</protein>
<dbReference type="PANTHER" id="PTHR39206">
    <property type="entry name" value="SLL8004 PROTEIN"/>
    <property type="match status" value="1"/>
</dbReference>
<dbReference type="InterPro" id="IPR027417">
    <property type="entry name" value="P-loop_NTPase"/>
</dbReference>
<sequence length="68" mass="7656">MLETMEAGKESIRLVQEHIQTQKDFSIETTLSGNLPIKQISKAKQAGFNVIMYYVGVEDIDINISRIA</sequence>
<evidence type="ECO:0000313" key="1">
    <source>
        <dbReference type="EMBL" id="OKL35340.1"/>
    </source>
</evidence>
<reference evidence="1 2" key="1">
    <citation type="submission" date="2016-12" db="EMBL/GenBank/DDBJ databases">
        <title>Domibacillus sp. SAOS 44 whole genome sequencing.</title>
        <authorList>
            <person name="Verma A."/>
            <person name="Krishnamurthi S."/>
        </authorList>
    </citation>
    <scope>NUCLEOTIDE SEQUENCE [LARGE SCALE GENOMIC DNA]</scope>
    <source>
        <strain evidence="1 2">SAOS 44</strain>
    </source>
</reference>
<proteinExistence type="predicted"/>
<gene>
    <name evidence="1" type="ORF">BLL40_15895</name>
</gene>
<dbReference type="RefSeq" id="WP_143180141.1">
    <property type="nucleotide sequence ID" value="NZ_MRWQ01000025.1"/>
</dbReference>
<dbReference type="PANTHER" id="PTHR39206:SF1">
    <property type="entry name" value="SLL8004 PROTEIN"/>
    <property type="match status" value="1"/>
</dbReference>
<keyword evidence="2" id="KW-1185">Reference proteome</keyword>
<name>A0A1Q5NZ98_9BACI</name>
<comment type="caution">
    <text evidence="1">The sequence shown here is derived from an EMBL/GenBank/DDBJ whole genome shotgun (WGS) entry which is preliminary data.</text>
</comment>
<dbReference type="OrthoDB" id="9791543at2"/>
<dbReference type="EMBL" id="MRWQ01000025">
    <property type="protein sequence ID" value="OKL35340.1"/>
    <property type="molecule type" value="Genomic_DNA"/>
</dbReference>
<evidence type="ECO:0000313" key="2">
    <source>
        <dbReference type="Proteomes" id="UP000186524"/>
    </source>
</evidence>
<dbReference type="Gene3D" id="3.40.50.300">
    <property type="entry name" value="P-loop containing nucleotide triphosphate hydrolases"/>
    <property type="match status" value="1"/>
</dbReference>